<evidence type="ECO:0000313" key="1">
    <source>
        <dbReference type="EMBL" id="CAG8822554.1"/>
    </source>
</evidence>
<accession>A0ACA9S1L0</accession>
<feature type="non-terminal residue" evidence="1">
    <location>
        <position position="71"/>
    </location>
</feature>
<dbReference type="EMBL" id="CAJVQC010086411">
    <property type="protein sequence ID" value="CAG8822554.1"/>
    <property type="molecule type" value="Genomic_DNA"/>
</dbReference>
<dbReference type="Proteomes" id="UP000789920">
    <property type="component" value="Unassembled WGS sequence"/>
</dbReference>
<organism evidence="1 2">
    <name type="scientific">Racocetra persica</name>
    <dbReference type="NCBI Taxonomy" id="160502"/>
    <lineage>
        <taxon>Eukaryota</taxon>
        <taxon>Fungi</taxon>
        <taxon>Fungi incertae sedis</taxon>
        <taxon>Mucoromycota</taxon>
        <taxon>Glomeromycotina</taxon>
        <taxon>Glomeromycetes</taxon>
        <taxon>Diversisporales</taxon>
        <taxon>Gigasporaceae</taxon>
        <taxon>Racocetra</taxon>
    </lineage>
</organism>
<evidence type="ECO:0000313" key="2">
    <source>
        <dbReference type="Proteomes" id="UP000789920"/>
    </source>
</evidence>
<sequence length="71" mass="8073">EQLAQIQQIILTVLQASKLKKNNIILLVKAFVEASISFKKIDKLYNQIKENFYKGGTVLSANNLCQNYLSE</sequence>
<comment type="caution">
    <text evidence="1">The sequence shown here is derived from an EMBL/GenBank/DDBJ whole genome shotgun (WGS) entry which is preliminary data.</text>
</comment>
<name>A0ACA9S1L0_9GLOM</name>
<gene>
    <name evidence="1" type="ORF">RPERSI_LOCUS25830</name>
</gene>
<reference evidence="1" key="1">
    <citation type="submission" date="2021-06" db="EMBL/GenBank/DDBJ databases">
        <authorList>
            <person name="Kallberg Y."/>
            <person name="Tangrot J."/>
            <person name="Rosling A."/>
        </authorList>
    </citation>
    <scope>NUCLEOTIDE SEQUENCE</scope>
    <source>
        <strain evidence="1">MA461A</strain>
    </source>
</reference>
<proteinExistence type="predicted"/>
<feature type="non-terminal residue" evidence="1">
    <location>
        <position position="1"/>
    </location>
</feature>
<keyword evidence="2" id="KW-1185">Reference proteome</keyword>
<protein>
    <submittedName>
        <fullName evidence="1">10537_t:CDS:1</fullName>
    </submittedName>
</protein>